<dbReference type="SUPFAM" id="SSF48371">
    <property type="entry name" value="ARM repeat"/>
    <property type="match status" value="1"/>
</dbReference>
<reference evidence="1" key="1">
    <citation type="submission" date="2020-05" db="EMBL/GenBank/DDBJ databases">
        <title>Phylogenomic resolution of chytrid fungi.</title>
        <authorList>
            <person name="Stajich J.E."/>
            <person name="Amses K."/>
            <person name="Simmons R."/>
            <person name="Seto K."/>
            <person name="Myers J."/>
            <person name="Bonds A."/>
            <person name="Quandt C.A."/>
            <person name="Barry K."/>
            <person name="Liu P."/>
            <person name="Grigoriev I."/>
            <person name="Longcore J.E."/>
            <person name="James T.Y."/>
        </authorList>
    </citation>
    <scope>NUCLEOTIDE SEQUENCE</scope>
    <source>
        <strain evidence="1">JEL0513</strain>
    </source>
</reference>
<comment type="caution">
    <text evidence="1">The sequence shown here is derived from an EMBL/GenBank/DDBJ whole genome shotgun (WGS) entry which is preliminary data.</text>
</comment>
<gene>
    <name evidence="1" type="ORF">HK100_010038</name>
</gene>
<dbReference type="Proteomes" id="UP001211907">
    <property type="component" value="Unassembled WGS sequence"/>
</dbReference>
<accession>A0AAD5XAU7</accession>
<evidence type="ECO:0000313" key="1">
    <source>
        <dbReference type="EMBL" id="KAJ3080855.1"/>
    </source>
</evidence>
<organism evidence="1 2">
    <name type="scientific">Physocladia obscura</name>
    <dbReference type="NCBI Taxonomy" id="109957"/>
    <lineage>
        <taxon>Eukaryota</taxon>
        <taxon>Fungi</taxon>
        <taxon>Fungi incertae sedis</taxon>
        <taxon>Chytridiomycota</taxon>
        <taxon>Chytridiomycota incertae sedis</taxon>
        <taxon>Chytridiomycetes</taxon>
        <taxon>Chytridiales</taxon>
        <taxon>Chytriomycetaceae</taxon>
        <taxon>Physocladia</taxon>
    </lineage>
</organism>
<protein>
    <submittedName>
        <fullName evidence="1">Uncharacterized protein</fullName>
    </submittedName>
</protein>
<name>A0AAD5XAU7_9FUNG</name>
<feature type="non-terminal residue" evidence="1">
    <location>
        <position position="1"/>
    </location>
</feature>
<evidence type="ECO:0000313" key="2">
    <source>
        <dbReference type="Proteomes" id="UP001211907"/>
    </source>
</evidence>
<dbReference type="InterPro" id="IPR016024">
    <property type="entry name" value="ARM-type_fold"/>
</dbReference>
<proteinExistence type="predicted"/>
<dbReference type="Gene3D" id="1.25.10.10">
    <property type="entry name" value="Leucine-rich Repeat Variant"/>
    <property type="match status" value="1"/>
</dbReference>
<dbReference type="EMBL" id="JADGJH010005371">
    <property type="protein sequence ID" value="KAJ3080855.1"/>
    <property type="molecule type" value="Genomic_DNA"/>
</dbReference>
<dbReference type="Pfam" id="PF24987">
    <property type="entry name" value="HEAT_EF3_N"/>
    <property type="match status" value="1"/>
</dbReference>
<dbReference type="AlphaFoldDB" id="A0AAD5XAU7"/>
<dbReference type="InterPro" id="IPR011989">
    <property type="entry name" value="ARM-like"/>
</dbReference>
<sequence>MAIDKKAELALSQIKTATTAASKADRESAADDLAALVKASGSSAVLVSYGILDALKKAAEDKKNQLAREGAHTAYSALAKTLTGLPISSEPALLRALPVIFEQQGDKAAPVKAASDAAGKNLIAYVVSLYKNNITVAQPYLCKYLPLIFNACGDKKVSKDLKTKAADAAVGICKALSINGLRDIVPTLINAQDGF</sequence>
<keyword evidence="2" id="KW-1185">Reference proteome</keyword>